<evidence type="ECO:0000313" key="2">
    <source>
        <dbReference type="Proteomes" id="UP000199031"/>
    </source>
</evidence>
<dbReference type="Proteomes" id="UP000199031">
    <property type="component" value="Unassembled WGS sequence"/>
</dbReference>
<gene>
    <name evidence="1" type="ORF">SAMN05444277_11234</name>
</gene>
<dbReference type="EMBL" id="FOXQ01000012">
    <property type="protein sequence ID" value="SFQ43457.1"/>
    <property type="molecule type" value="Genomic_DNA"/>
</dbReference>
<name>A0A1I5YHT6_9BACT</name>
<evidence type="ECO:0000313" key="1">
    <source>
        <dbReference type="EMBL" id="SFQ43457.1"/>
    </source>
</evidence>
<dbReference type="STRING" id="1465490.SAMN05444277_11234"/>
<reference evidence="1 2" key="1">
    <citation type="submission" date="2016-10" db="EMBL/GenBank/DDBJ databases">
        <authorList>
            <person name="de Groot N.N."/>
        </authorList>
    </citation>
    <scope>NUCLEOTIDE SEQUENCE [LARGE SCALE GENOMIC DNA]</scope>
    <source>
        <strain evidence="1 2">DSM 28286</strain>
    </source>
</reference>
<organism evidence="1 2">
    <name type="scientific">Parafilimonas terrae</name>
    <dbReference type="NCBI Taxonomy" id="1465490"/>
    <lineage>
        <taxon>Bacteria</taxon>
        <taxon>Pseudomonadati</taxon>
        <taxon>Bacteroidota</taxon>
        <taxon>Chitinophagia</taxon>
        <taxon>Chitinophagales</taxon>
        <taxon>Chitinophagaceae</taxon>
        <taxon>Parafilimonas</taxon>
    </lineage>
</organism>
<accession>A0A1I5YHT6</accession>
<keyword evidence="2" id="KW-1185">Reference proteome</keyword>
<dbReference type="AlphaFoldDB" id="A0A1I5YHT6"/>
<dbReference type="OrthoDB" id="645580at2"/>
<protein>
    <submittedName>
        <fullName evidence="1">Uncharacterized protein</fullName>
    </submittedName>
</protein>
<sequence length="128" mass="14657">MTMLQLPPTIRTAGLHEVPKQGDILDRIAESKIANIVEGFIFRNNETQLVEVFRKSRRSLQLRRLYIKVCNFSSALKQYTKKFKTSAYHKRSCKLRLAFASSICISLSVGVPPTEISVNKKGRFKQKI</sequence>
<proteinExistence type="predicted"/>